<keyword evidence="2" id="KW-1185">Reference proteome</keyword>
<comment type="caution">
    <text evidence="1">The sequence shown here is derived from an EMBL/GenBank/DDBJ whole genome shotgun (WGS) entry which is preliminary data.</text>
</comment>
<evidence type="ECO:0000313" key="2">
    <source>
        <dbReference type="Proteomes" id="UP000324797"/>
    </source>
</evidence>
<accession>A0A5S4YD40</accession>
<dbReference type="AlphaFoldDB" id="A0A5S4YD40"/>
<protein>
    <submittedName>
        <fullName evidence="1">Uncharacterized protein</fullName>
    </submittedName>
</protein>
<proteinExistence type="predicted"/>
<dbReference type="EMBL" id="VSTH01000138">
    <property type="protein sequence ID" value="TYO62336.1"/>
    <property type="molecule type" value="Genomic_DNA"/>
</dbReference>
<organism evidence="1 2">
    <name type="scientific">Bradyrhizobium hipponense</name>
    <dbReference type="NCBI Taxonomy" id="2605638"/>
    <lineage>
        <taxon>Bacteria</taxon>
        <taxon>Pseudomonadati</taxon>
        <taxon>Pseudomonadota</taxon>
        <taxon>Alphaproteobacteria</taxon>
        <taxon>Hyphomicrobiales</taxon>
        <taxon>Nitrobacteraceae</taxon>
        <taxon>Bradyrhizobium</taxon>
    </lineage>
</organism>
<name>A0A5S4YD40_9BRAD</name>
<gene>
    <name evidence="1" type="ORF">FXV83_33295</name>
</gene>
<sequence length="67" mass="7040">MRAQRSNPDCLRGKTLDCSAALAITEFVDSSVRIIPGAAAGPTPGMIAYLFIRKIPPPVSDAATNPQ</sequence>
<evidence type="ECO:0000313" key="1">
    <source>
        <dbReference type="EMBL" id="TYO62336.1"/>
    </source>
</evidence>
<reference evidence="1 2" key="1">
    <citation type="submission" date="2019-08" db="EMBL/GenBank/DDBJ databases">
        <title>Bradyrhizobium hipponensis sp. nov., a rhizobium isolated from a Lupinus angustifolius root nodule in Tunisia.</title>
        <authorList>
            <person name="Off K."/>
            <person name="Rejili M."/>
            <person name="Mars M."/>
            <person name="Brachmann A."/>
            <person name="Marin M."/>
        </authorList>
    </citation>
    <scope>NUCLEOTIDE SEQUENCE [LARGE SCALE GENOMIC DNA]</scope>
    <source>
        <strain evidence="2">aSej3</strain>
    </source>
</reference>
<dbReference type="Proteomes" id="UP000324797">
    <property type="component" value="Unassembled WGS sequence"/>
</dbReference>